<dbReference type="Proteomes" id="UP001066276">
    <property type="component" value="Chromosome 1_2"/>
</dbReference>
<name>A0AAV7W014_PLEWA</name>
<evidence type="ECO:0000313" key="3">
    <source>
        <dbReference type="Proteomes" id="UP001066276"/>
    </source>
</evidence>
<dbReference type="EMBL" id="JANPWB010000002">
    <property type="protein sequence ID" value="KAJ1206414.1"/>
    <property type="molecule type" value="Genomic_DNA"/>
</dbReference>
<sequence>MYTCDGSFPSDPHTSPTCADSALVALELAQDHSADIGCRSQPRELTGFKRLLPSLQERDTGNRSWETPELMEREDAETTNEDAASWRNKTLPGSGPAETLEDDR</sequence>
<reference evidence="2" key="1">
    <citation type="journal article" date="2022" name="bioRxiv">
        <title>Sequencing and chromosome-scale assembly of the giantPleurodeles waltlgenome.</title>
        <authorList>
            <person name="Brown T."/>
            <person name="Elewa A."/>
            <person name="Iarovenko S."/>
            <person name="Subramanian E."/>
            <person name="Araus A.J."/>
            <person name="Petzold A."/>
            <person name="Susuki M."/>
            <person name="Suzuki K.-i.T."/>
            <person name="Hayashi T."/>
            <person name="Toyoda A."/>
            <person name="Oliveira C."/>
            <person name="Osipova E."/>
            <person name="Leigh N.D."/>
            <person name="Simon A."/>
            <person name="Yun M.H."/>
        </authorList>
    </citation>
    <scope>NUCLEOTIDE SEQUENCE</scope>
    <source>
        <strain evidence="2">20211129_DDA</strain>
        <tissue evidence="2">Liver</tissue>
    </source>
</reference>
<dbReference type="AlphaFoldDB" id="A0AAV7W014"/>
<comment type="caution">
    <text evidence="2">The sequence shown here is derived from an EMBL/GenBank/DDBJ whole genome shotgun (WGS) entry which is preliminary data.</text>
</comment>
<evidence type="ECO:0000313" key="2">
    <source>
        <dbReference type="EMBL" id="KAJ1206414.1"/>
    </source>
</evidence>
<organism evidence="2 3">
    <name type="scientific">Pleurodeles waltl</name>
    <name type="common">Iberian ribbed newt</name>
    <dbReference type="NCBI Taxonomy" id="8319"/>
    <lineage>
        <taxon>Eukaryota</taxon>
        <taxon>Metazoa</taxon>
        <taxon>Chordata</taxon>
        <taxon>Craniata</taxon>
        <taxon>Vertebrata</taxon>
        <taxon>Euteleostomi</taxon>
        <taxon>Amphibia</taxon>
        <taxon>Batrachia</taxon>
        <taxon>Caudata</taxon>
        <taxon>Salamandroidea</taxon>
        <taxon>Salamandridae</taxon>
        <taxon>Pleurodelinae</taxon>
        <taxon>Pleurodeles</taxon>
    </lineage>
</organism>
<evidence type="ECO:0000256" key="1">
    <source>
        <dbReference type="SAM" id="MobiDB-lite"/>
    </source>
</evidence>
<protein>
    <submittedName>
        <fullName evidence="2">Uncharacterized protein</fullName>
    </submittedName>
</protein>
<feature type="region of interest" description="Disordered" evidence="1">
    <location>
        <begin position="52"/>
        <end position="104"/>
    </location>
</feature>
<gene>
    <name evidence="2" type="ORF">NDU88_001819</name>
</gene>
<proteinExistence type="predicted"/>
<accession>A0AAV7W014</accession>
<keyword evidence="3" id="KW-1185">Reference proteome</keyword>